<dbReference type="AlphaFoldDB" id="A0A2M6WWI2"/>
<evidence type="ECO:0000256" key="1">
    <source>
        <dbReference type="SAM" id="Phobius"/>
    </source>
</evidence>
<gene>
    <name evidence="2" type="ORF">COT77_02980</name>
</gene>
<feature type="transmembrane region" description="Helical" evidence="1">
    <location>
        <begin position="47"/>
        <end position="65"/>
    </location>
</feature>
<dbReference type="SUPFAM" id="SSF48317">
    <property type="entry name" value="Acid phosphatase/Vanadium-dependent haloperoxidase"/>
    <property type="match status" value="1"/>
</dbReference>
<proteinExistence type="predicted"/>
<protein>
    <recommendedName>
        <fullName evidence="4">Phosphatidic acid phosphatase type 2/haloperoxidase domain-containing protein</fullName>
    </recommendedName>
</protein>
<feature type="transmembrane region" description="Helical" evidence="1">
    <location>
        <begin position="110"/>
        <end position="131"/>
    </location>
</feature>
<comment type="caution">
    <text evidence="2">The sequence shown here is derived from an EMBL/GenBank/DDBJ whole genome shotgun (WGS) entry which is preliminary data.</text>
</comment>
<sequence>MKKMDIRKRQDWAEILSLISSPPLVSTVFFIFLVFKYSSDLSEGLRWLVGISPFLIFIPITYLGISYKLGWVSDFDISERNQRPLPMTIFIIGVAVASIILYFLKVPLDLFVYALSGFVTLIIMTVITFFWKISLHTATLSSIFTAIVVLGGLKFLPFYLILIPVGWSRVVLKKHSVNQVIAGVLVSSLVTLTVFHLFGYNFNF</sequence>
<keyword evidence="1" id="KW-0812">Transmembrane</keyword>
<feature type="transmembrane region" description="Helical" evidence="1">
    <location>
        <begin position="12"/>
        <end position="35"/>
    </location>
</feature>
<organism evidence="2 3">
    <name type="scientific">Candidatus Berkelbacteria bacterium CG10_big_fil_rev_8_21_14_0_10_41_12</name>
    <dbReference type="NCBI Taxonomy" id="1974513"/>
    <lineage>
        <taxon>Bacteria</taxon>
        <taxon>Candidatus Berkelbacteria</taxon>
    </lineage>
</organism>
<dbReference type="InterPro" id="IPR036938">
    <property type="entry name" value="PAP2/HPO_sf"/>
</dbReference>
<keyword evidence="1" id="KW-1133">Transmembrane helix</keyword>
<accession>A0A2M6WWI2</accession>
<dbReference type="CDD" id="cd01610">
    <property type="entry name" value="PAP2_like"/>
    <property type="match status" value="1"/>
</dbReference>
<evidence type="ECO:0000313" key="2">
    <source>
        <dbReference type="EMBL" id="PIT97147.1"/>
    </source>
</evidence>
<feature type="transmembrane region" description="Helical" evidence="1">
    <location>
        <begin position="179"/>
        <end position="200"/>
    </location>
</feature>
<dbReference type="Proteomes" id="UP000228596">
    <property type="component" value="Unassembled WGS sequence"/>
</dbReference>
<feature type="transmembrane region" description="Helical" evidence="1">
    <location>
        <begin position="143"/>
        <end position="167"/>
    </location>
</feature>
<keyword evidence="1" id="KW-0472">Membrane</keyword>
<evidence type="ECO:0008006" key="4">
    <source>
        <dbReference type="Google" id="ProtNLM"/>
    </source>
</evidence>
<dbReference type="EMBL" id="PEZV01000032">
    <property type="protein sequence ID" value="PIT97147.1"/>
    <property type="molecule type" value="Genomic_DNA"/>
</dbReference>
<evidence type="ECO:0000313" key="3">
    <source>
        <dbReference type="Proteomes" id="UP000228596"/>
    </source>
</evidence>
<name>A0A2M6WWI2_9BACT</name>
<reference evidence="3" key="1">
    <citation type="submission" date="2017-09" db="EMBL/GenBank/DDBJ databases">
        <title>Depth-based differentiation of microbial function through sediment-hosted aquifers and enrichment of novel symbionts in the deep terrestrial subsurface.</title>
        <authorList>
            <person name="Probst A.J."/>
            <person name="Ladd B."/>
            <person name="Jarett J.K."/>
            <person name="Geller-Mcgrath D.E."/>
            <person name="Sieber C.M.K."/>
            <person name="Emerson J.B."/>
            <person name="Anantharaman K."/>
            <person name="Thomas B.C."/>
            <person name="Malmstrom R."/>
            <person name="Stieglmeier M."/>
            <person name="Klingl A."/>
            <person name="Woyke T."/>
            <person name="Ryan C.M."/>
            <person name="Banfield J.F."/>
        </authorList>
    </citation>
    <scope>NUCLEOTIDE SEQUENCE [LARGE SCALE GENOMIC DNA]</scope>
</reference>
<feature type="transmembrane region" description="Helical" evidence="1">
    <location>
        <begin position="85"/>
        <end position="104"/>
    </location>
</feature>